<evidence type="ECO:0000313" key="5">
    <source>
        <dbReference type="EMBL" id="KAF2158104.1"/>
    </source>
</evidence>
<dbReference type="Gene3D" id="1.10.510.10">
    <property type="entry name" value="Transferase(Phosphotransferase) domain 1"/>
    <property type="match status" value="1"/>
</dbReference>
<evidence type="ECO:0000256" key="2">
    <source>
        <dbReference type="ARBA" id="ARBA00022840"/>
    </source>
</evidence>
<name>A0A9P4JFX5_9PEZI</name>
<keyword evidence="5" id="KW-0808">Transferase</keyword>
<dbReference type="PROSITE" id="PS00107">
    <property type="entry name" value="PROTEIN_KINASE_ATP"/>
    <property type="match status" value="1"/>
</dbReference>
<dbReference type="EMBL" id="ML996081">
    <property type="protein sequence ID" value="KAF2158104.1"/>
    <property type="molecule type" value="Genomic_DNA"/>
</dbReference>
<dbReference type="Pfam" id="PF00069">
    <property type="entry name" value="Pkinase"/>
    <property type="match status" value="1"/>
</dbReference>
<dbReference type="Proteomes" id="UP000799439">
    <property type="component" value="Unassembled WGS sequence"/>
</dbReference>
<dbReference type="SUPFAM" id="SSF56112">
    <property type="entry name" value="Protein kinase-like (PK-like)"/>
    <property type="match status" value="1"/>
</dbReference>
<dbReference type="PANTHER" id="PTHR44167">
    <property type="entry name" value="OVARIAN-SPECIFIC SERINE/THREONINE-PROTEIN KINASE LOK-RELATED"/>
    <property type="match status" value="1"/>
</dbReference>
<dbReference type="InterPro" id="IPR008271">
    <property type="entry name" value="Ser/Thr_kinase_AS"/>
</dbReference>
<keyword evidence="5" id="KW-0418">Kinase</keyword>
<feature type="domain" description="Protein kinase" evidence="4">
    <location>
        <begin position="162"/>
        <end position="498"/>
    </location>
</feature>
<dbReference type="GO" id="GO:0004674">
    <property type="term" value="F:protein serine/threonine kinase activity"/>
    <property type="evidence" value="ECO:0007669"/>
    <property type="project" value="TreeGrafter"/>
</dbReference>
<dbReference type="AlphaFoldDB" id="A0A9P4JFX5"/>
<evidence type="ECO:0000256" key="3">
    <source>
        <dbReference type="PROSITE-ProRule" id="PRU10141"/>
    </source>
</evidence>
<organism evidence="5 6">
    <name type="scientific">Myriangium duriaei CBS 260.36</name>
    <dbReference type="NCBI Taxonomy" id="1168546"/>
    <lineage>
        <taxon>Eukaryota</taxon>
        <taxon>Fungi</taxon>
        <taxon>Dikarya</taxon>
        <taxon>Ascomycota</taxon>
        <taxon>Pezizomycotina</taxon>
        <taxon>Dothideomycetes</taxon>
        <taxon>Dothideomycetidae</taxon>
        <taxon>Myriangiales</taxon>
        <taxon>Myriangiaceae</taxon>
        <taxon>Myriangium</taxon>
    </lineage>
</organism>
<dbReference type="PANTHER" id="PTHR44167:SF26">
    <property type="entry name" value="PROTEIN KINASE, PUTATIVE (AFU_ORTHOLOGUE AFUA_5G07950)-RELATED"/>
    <property type="match status" value="1"/>
</dbReference>
<dbReference type="GO" id="GO:0051598">
    <property type="term" value="P:meiotic recombination checkpoint signaling"/>
    <property type="evidence" value="ECO:0007669"/>
    <property type="project" value="TreeGrafter"/>
</dbReference>
<dbReference type="InterPro" id="IPR017441">
    <property type="entry name" value="Protein_kinase_ATP_BS"/>
</dbReference>
<sequence>MVEINSNSNSSQSQRPLFTLTFHHTVSNRTESVDVYYSKSLEFGRTHIAELLGLEEPTISSRHVEFHPILFDKSDQQIPPLLYAKCRSLNEFVIEKMNIVPSMTETLKIKVNRHSPPHLLDDGDVLWLSPTVPVQVKVCQAAFSRLDPRQVEEIKSLQCGYTITQRQIGVGSHGAVLVALKLPPGRQLACKVIDLHKYSIIARDEALKELGQVFKSHHFAKAQHATNLNDELYTKKLKTEWKRLLLKKLEQCRDEFRIHKDLSHHVGGFEHVIVISTLTRASFIFQELITGGDLFSYLESRGKTGLGDAETTVIVRQILEAVKYLHNQNVIHRDIKPENILMTTWKKGCRVVLTDFGMAKRLDEPTTSIHQKIGHRMHTNVGTWDYVAPEVDPTYQRHEGAGYDSSIDLWSVGAVTAILLTMEHIATSLAPLDAPNIPPKGQIDDSPTRNYDFSVLDDQQHHIWGRVPSRPKRFIKDLLVLEADQRLTAAEALQHSWFTKSMYKQELDDRYGEAIADWRSGPKVNLQYVDTHDLGLGPGPLEDESVLMKYTKRKRSVRFSGTRAAYSESAVGKAKLR</sequence>
<dbReference type="PROSITE" id="PS50011">
    <property type="entry name" value="PROTEIN_KINASE_DOM"/>
    <property type="match status" value="1"/>
</dbReference>
<protein>
    <submittedName>
        <fullName evidence="5">Kinase-like protein</fullName>
    </submittedName>
</protein>
<reference evidence="5" key="1">
    <citation type="journal article" date="2020" name="Stud. Mycol.">
        <title>101 Dothideomycetes genomes: a test case for predicting lifestyles and emergence of pathogens.</title>
        <authorList>
            <person name="Haridas S."/>
            <person name="Albert R."/>
            <person name="Binder M."/>
            <person name="Bloem J."/>
            <person name="Labutti K."/>
            <person name="Salamov A."/>
            <person name="Andreopoulos B."/>
            <person name="Baker S."/>
            <person name="Barry K."/>
            <person name="Bills G."/>
            <person name="Bluhm B."/>
            <person name="Cannon C."/>
            <person name="Castanera R."/>
            <person name="Culley D."/>
            <person name="Daum C."/>
            <person name="Ezra D."/>
            <person name="Gonzalez J."/>
            <person name="Henrissat B."/>
            <person name="Kuo A."/>
            <person name="Liang C."/>
            <person name="Lipzen A."/>
            <person name="Lutzoni F."/>
            <person name="Magnuson J."/>
            <person name="Mondo S."/>
            <person name="Nolan M."/>
            <person name="Ohm R."/>
            <person name="Pangilinan J."/>
            <person name="Park H.-J."/>
            <person name="Ramirez L."/>
            <person name="Alfaro M."/>
            <person name="Sun H."/>
            <person name="Tritt A."/>
            <person name="Yoshinaga Y."/>
            <person name="Zwiers L.-H."/>
            <person name="Turgeon B."/>
            <person name="Goodwin S."/>
            <person name="Spatafora J."/>
            <person name="Crous P."/>
            <person name="Grigoriev I."/>
        </authorList>
    </citation>
    <scope>NUCLEOTIDE SEQUENCE</scope>
    <source>
        <strain evidence="5">CBS 260.36</strain>
    </source>
</reference>
<dbReference type="GO" id="GO:0005737">
    <property type="term" value="C:cytoplasm"/>
    <property type="evidence" value="ECO:0007669"/>
    <property type="project" value="TreeGrafter"/>
</dbReference>
<dbReference type="InterPro" id="IPR000719">
    <property type="entry name" value="Prot_kinase_dom"/>
</dbReference>
<feature type="binding site" evidence="3">
    <location>
        <position position="191"/>
    </location>
    <ligand>
        <name>ATP</name>
        <dbReference type="ChEBI" id="CHEBI:30616"/>
    </ligand>
</feature>
<keyword evidence="6" id="KW-1185">Reference proteome</keyword>
<dbReference type="InterPro" id="IPR011009">
    <property type="entry name" value="Kinase-like_dom_sf"/>
</dbReference>
<dbReference type="PROSITE" id="PS00108">
    <property type="entry name" value="PROTEIN_KINASE_ST"/>
    <property type="match status" value="1"/>
</dbReference>
<comment type="caution">
    <text evidence="5">The sequence shown here is derived from an EMBL/GenBank/DDBJ whole genome shotgun (WGS) entry which is preliminary data.</text>
</comment>
<dbReference type="OrthoDB" id="74764at2759"/>
<dbReference type="GO" id="GO:0005524">
    <property type="term" value="F:ATP binding"/>
    <property type="evidence" value="ECO:0007669"/>
    <property type="project" value="UniProtKB-UniRule"/>
</dbReference>
<evidence type="ECO:0000313" key="6">
    <source>
        <dbReference type="Proteomes" id="UP000799439"/>
    </source>
</evidence>
<evidence type="ECO:0000259" key="4">
    <source>
        <dbReference type="PROSITE" id="PS50011"/>
    </source>
</evidence>
<dbReference type="GO" id="GO:0005634">
    <property type="term" value="C:nucleus"/>
    <property type="evidence" value="ECO:0007669"/>
    <property type="project" value="TreeGrafter"/>
</dbReference>
<gene>
    <name evidence="5" type="ORF">K461DRAFT_299896</name>
</gene>
<dbReference type="SMART" id="SM00220">
    <property type="entry name" value="S_TKc"/>
    <property type="match status" value="1"/>
</dbReference>
<proteinExistence type="predicted"/>
<keyword evidence="1 3" id="KW-0547">Nucleotide-binding</keyword>
<accession>A0A9P4JFX5</accession>
<keyword evidence="2 3" id="KW-0067">ATP-binding</keyword>
<evidence type="ECO:0000256" key="1">
    <source>
        <dbReference type="ARBA" id="ARBA00022741"/>
    </source>
</evidence>